<dbReference type="GO" id="GO:0016787">
    <property type="term" value="F:hydrolase activity"/>
    <property type="evidence" value="ECO:0007669"/>
    <property type="project" value="UniProtKB-KW"/>
</dbReference>
<dbReference type="GeneID" id="24803234"/>
<evidence type="ECO:0000256" key="1">
    <source>
        <dbReference type="ARBA" id="ARBA00022801"/>
    </source>
</evidence>
<evidence type="ECO:0000313" key="3">
    <source>
        <dbReference type="EMBL" id="AKG92007.1"/>
    </source>
</evidence>
<accession>A0A0F7IIR1</accession>
<gene>
    <name evidence="3" type="ORF">GAH_00654</name>
</gene>
<dbReference type="SMR" id="A0A0F7IIR1"/>
<feature type="domain" description="AB hydrolase-1" evidence="2">
    <location>
        <begin position="23"/>
        <end position="245"/>
    </location>
</feature>
<dbReference type="STRING" id="113653.GAH_00654"/>
<dbReference type="PANTHER" id="PTHR43798:SF31">
    <property type="entry name" value="AB HYDROLASE SUPERFAMILY PROTEIN YCLE"/>
    <property type="match status" value="1"/>
</dbReference>
<dbReference type="AlphaFoldDB" id="A0A0F7IIR1"/>
<keyword evidence="3" id="KW-0012">Acyltransferase</keyword>
<dbReference type="EMBL" id="CP011267">
    <property type="protein sequence ID" value="AKG92007.1"/>
    <property type="molecule type" value="Genomic_DNA"/>
</dbReference>
<dbReference type="KEGG" id="gah:GAH_00654"/>
<dbReference type="PRINTS" id="PR00111">
    <property type="entry name" value="ABHYDROLASE"/>
</dbReference>
<dbReference type="PANTHER" id="PTHR43798">
    <property type="entry name" value="MONOACYLGLYCEROL LIPASE"/>
    <property type="match status" value="1"/>
</dbReference>
<keyword evidence="1 3" id="KW-0378">Hydrolase</keyword>
<dbReference type="InterPro" id="IPR000073">
    <property type="entry name" value="AB_hydrolase_1"/>
</dbReference>
<dbReference type="HOGENOM" id="CLU_020336_50_1_2"/>
<name>A0A0F7IIR1_9EURY</name>
<evidence type="ECO:0000313" key="4">
    <source>
        <dbReference type="Proteomes" id="UP000034723"/>
    </source>
</evidence>
<dbReference type="Pfam" id="PF00561">
    <property type="entry name" value="Abhydrolase_1"/>
    <property type="match status" value="1"/>
</dbReference>
<dbReference type="Gene3D" id="3.40.50.1820">
    <property type="entry name" value="alpha/beta hydrolase"/>
    <property type="match status" value="1"/>
</dbReference>
<dbReference type="InterPro" id="IPR029058">
    <property type="entry name" value="AB_hydrolase_fold"/>
</dbReference>
<protein>
    <submittedName>
        <fullName evidence="3">Putative hydrolases or acyltransferases (alpha/beta hydrolase superfamily)</fullName>
    </submittedName>
</protein>
<dbReference type="GO" id="GO:0016020">
    <property type="term" value="C:membrane"/>
    <property type="evidence" value="ECO:0007669"/>
    <property type="project" value="TreeGrafter"/>
</dbReference>
<keyword evidence="4" id="KW-1185">Reference proteome</keyword>
<reference evidence="3 4" key="1">
    <citation type="submission" date="2015-04" db="EMBL/GenBank/DDBJ databases">
        <title>The complete genome sequence of the hyperthermophilic, obligate iron-reducing archaeon Geoglobus ahangari strain 234T.</title>
        <authorList>
            <person name="Manzella M.P."/>
            <person name="Holmes D.E."/>
            <person name="Rocheleau J.M."/>
            <person name="Chung A."/>
            <person name="Reguera G."/>
            <person name="Kashefi K."/>
        </authorList>
    </citation>
    <scope>NUCLEOTIDE SEQUENCE [LARGE SCALE GENOMIC DNA]</scope>
    <source>
        <strain evidence="3 4">234</strain>
    </source>
</reference>
<dbReference type="OrthoDB" id="7531at2157"/>
<evidence type="ECO:0000259" key="2">
    <source>
        <dbReference type="Pfam" id="PF00561"/>
    </source>
</evidence>
<proteinExistence type="predicted"/>
<dbReference type="InParanoid" id="A0A0F7IIR1"/>
<dbReference type="SUPFAM" id="SSF53474">
    <property type="entry name" value="alpha/beta-Hydrolases"/>
    <property type="match status" value="1"/>
</dbReference>
<dbReference type="PATRIC" id="fig|113653.22.peg.654"/>
<keyword evidence="3" id="KW-0808">Transferase</keyword>
<dbReference type="GO" id="GO:0016746">
    <property type="term" value="F:acyltransferase activity"/>
    <property type="evidence" value="ECO:0007669"/>
    <property type="project" value="UniProtKB-KW"/>
</dbReference>
<organism evidence="3 4">
    <name type="scientific">Geoglobus ahangari</name>
    <dbReference type="NCBI Taxonomy" id="113653"/>
    <lineage>
        <taxon>Archaea</taxon>
        <taxon>Methanobacteriati</taxon>
        <taxon>Methanobacteriota</taxon>
        <taxon>Archaeoglobi</taxon>
        <taxon>Archaeoglobales</taxon>
        <taxon>Archaeoglobaceae</taxon>
        <taxon>Geoglobus</taxon>
    </lineage>
</organism>
<dbReference type="InterPro" id="IPR050266">
    <property type="entry name" value="AB_hydrolase_sf"/>
</dbReference>
<dbReference type="Proteomes" id="UP000034723">
    <property type="component" value="Chromosome"/>
</dbReference>
<sequence length="261" mass="29615">MRFGFFDSDGLKLRYFEAGNGRPLILVHGLGGSLEAWSEQYDELSRRFNVVALDLRGFGMSDVPESVSIGDFARDVSNLMEHLGIQKASILGHSMGGLVCMEFYARYPEKVESLILANTFHRLPESMREEFEKRLEILESSPDMSQIAAFISQISLYQNRPEHRELVETIIRKNDKRIYTLATAEIFRADYEDLLPRIEVPVLVIVAEHDATTPPAFGEAIHRLVPNSVLKRVSSSAHLSMLENPEEFNRAVVEFLEGLQQ</sequence>
<dbReference type="RefSeq" id="WP_048094665.1">
    <property type="nucleotide sequence ID" value="NZ_CP011267.1"/>
</dbReference>